<feature type="transmembrane region" description="Helical" evidence="3">
    <location>
        <begin position="59"/>
        <end position="79"/>
    </location>
</feature>
<evidence type="ECO:0000256" key="2">
    <source>
        <dbReference type="RuleBase" id="RU003750"/>
    </source>
</evidence>
<keyword evidence="1 2" id="KW-0808">Transferase</keyword>
<comment type="similarity">
    <text evidence="2">Belongs to the CDP-alcohol phosphatidyltransferase class-I family.</text>
</comment>
<feature type="transmembrane region" description="Helical" evidence="3">
    <location>
        <begin position="207"/>
        <end position="224"/>
    </location>
</feature>
<evidence type="ECO:0000313" key="4">
    <source>
        <dbReference type="EMBL" id="RZT62465.1"/>
    </source>
</evidence>
<evidence type="ECO:0000313" key="5">
    <source>
        <dbReference type="Proteomes" id="UP000292408"/>
    </source>
</evidence>
<name>A0A4Q7TNR6_9MICO</name>
<dbReference type="InterPro" id="IPR043130">
    <property type="entry name" value="CDP-OH_PTrfase_TM_dom"/>
</dbReference>
<feature type="transmembrane region" description="Helical" evidence="3">
    <location>
        <begin position="99"/>
        <end position="127"/>
    </location>
</feature>
<dbReference type="PROSITE" id="PS00379">
    <property type="entry name" value="CDP_ALCOHOL_P_TRANSF"/>
    <property type="match status" value="1"/>
</dbReference>
<dbReference type="GO" id="GO:0016780">
    <property type="term" value="F:phosphotransferase activity, for other substituted phosphate groups"/>
    <property type="evidence" value="ECO:0007669"/>
    <property type="project" value="InterPro"/>
</dbReference>
<protein>
    <submittedName>
        <fullName evidence="4">Phosphatidylglycerophosphate synthase</fullName>
    </submittedName>
</protein>
<keyword evidence="5" id="KW-1185">Reference proteome</keyword>
<dbReference type="AlphaFoldDB" id="A0A4Q7TNR6"/>
<organism evidence="4 5">
    <name type="scientific">Microcella alkaliphila</name>
    <dbReference type="NCBI Taxonomy" id="279828"/>
    <lineage>
        <taxon>Bacteria</taxon>
        <taxon>Bacillati</taxon>
        <taxon>Actinomycetota</taxon>
        <taxon>Actinomycetes</taxon>
        <taxon>Micrococcales</taxon>
        <taxon>Microbacteriaceae</taxon>
        <taxon>Microcella</taxon>
    </lineage>
</organism>
<evidence type="ECO:0000256" key="1">
    <source>
        <dbReference type="ARBA" id="ARBA00022679"/>
    </source>
</evidence>
<keyword evidence="3" id="KW-1133">Transmembrane helix</keyword>
<dbReference type="GO" id="GO:0008654">
    <property type="term" value="P:phospholipid biosynthetic process"/>
    <property type="evidence" value="ECO:0007669"/>
    <property type="project" value="InterPro"/>
</dbReference>
<gene>
    <name evidence="4" type="ORF">EV140_0994</name>
</gene>
<feature type="transmembrane region" description="Helical" evidence="3">
    <location>
        <begin position="28"/>
        <end position="47"/>
    </location>
</feature>
<dbReference type="Pfam" id="PF01066">
    <property type="entry name" value="CDP-OH_P_transf"/>
    <property type="match status" value="1"/>
</dbReference>
<dbReference type="Gene3D" id="1.20.120.1760">
    <property type="match status" value="1"/>
</dbReference>
<proteinExistence type="inferred from homology"/>
<dbReference type="Proteomes" id="UP000292408">
    <property type="component" value="Unassembled WGS sequence"/>
</dbReference>
<reference evidence="4 5" key="1">
    <citation type="journal article" date="2015" name="Stand. Genomic Sci.">
        <title>Genomic Encyclopedia of Bacterial and Archaeal Type Strains, Phase III: the genomes of soil and plant-associated and newly described type strains.</title>
        <authorList>
            <person name="Whitman W.B."/>
            <person name="Woyke T."/>
            <person name="Klenk H.P."/>
            <person name="Zhou Y."/>
            <person name="Lilburn T.G."/>
            <person name="Beck B.J."/>
            <person name="De Vos P."/>
            <person name="Vandamme P."/>
            <person name="Eisen J.A."/>
            <person name="Garrity G."/>
            <person name="Hugenholtz P."/>
            <person name="Kyrpides N.C."/>
        </authorList>
    </citation>
    <scope>NUCLEOTIDE SEQUENCE [LARGE SCALE GENOMIC DNA]</scope>
    <source>
        <strain evidence="4 5">AC4r</strain>
    </source>
</reference>
<comment type="caution">
    <text evidence="4">The sequence shown here is derived from an EMBL/GenBank/DDBJ whole genome shotgun (WGS) entry which is preliminary data.</text>
</comment>
<feature type="transmembrane region" description="Helical" evidence="3">
    <location>
        <begin position="230"/>
        <end position="251"/>
    </location>
</feature>
<keyword evidence="3" id="KW-0812">Transmembrane</keyword>
<dbReference type="EMBL" id="SGXT01000013">
    <property type="protein sequence ID" value="RZT62465.1"/>
    <property type="molecule type" value="Genomic_DNA"/>
</dbReference>
<keyword evidence="3" id="KW-0472">Membrane</keyword>
<dbReference type="GO" id="GO:0016020">
    <property type="term" value="C:membrane"/>
    <property type="evidence" value="ECO:0007669"/>
    <property type="project" value="InterPro"/>
</dbReference>
<sequence>MRCWRAAVTTANLAPADAARGAAQVGVGVRALGMFLGGATLISLGAATTTAALSGFATAPTVATAVSAVAGFGFAAAFLTRHHPHARLGAASAVTSIRWGLVSILVGLLVAGAPSAAAVIGLAIFALSLDGVDGKLARRQRLESRFGAAYDMEVDSVFALALAALAALGPAGPVALVLGLPRYLFGGAALIAPWLNGPLADRYSRKVICVVQLIALIALQLPWLPVWAALSIVIGVAAALVWSFAVDIVALRRARTA</sequence>
<dbReference type="InterPro" id="IPR048254">
    <property type="entry name" value="CDP_ALCOHOL_P_TRANSF_CS"/>
</dbReference>
<accession>A0A4Q7TNR6</accession>
<dbReference type="InterPro" id="IPR000462">
    <property type="entry name" value="CDP-OH_P_trans"/>
</dbReference>
<evidence type="ECO:0000256" key="3">
    <source>
        <dbReference type="SAM" id="Phobius"/>
    </source>
</evidence>